<evidence type="ECO:0000313" key="3">
    <source>
        <dbReference type="Proteomes" id="UP000001137"/>
    </source>
</evidence>
<keyword evidence="1" id="KW-0812">Transmembrane</keyword>
<dbReference type="RefSeq" id="WP_012185397.1">
    <property type="nucleotide sequence ID" value="NC_009954.1"/>
</dbReference>
<proteinExistence type="predicted"/>
<keyword evidence="1" id="KW-0472">Membrane</keyword>
<reference evidence="2 3" key="1">
    <citation type="submission" date="2007-10" db="EMBL/GenBank/DDBJ databases">
        <title>Complete sequence of Caldivirga maquilingensis IC-167.</title>
        <authorList>
            <consortium name="US DOE Joint Genome Institute"/>
            <person name="Copeland A."/>
            <person name="Lucas S."/>
            <person name="Lapidus A."/>
            <person name="Barry K."/>
            <person name="Glavina del Rio T."/>
            <person name="Dalin E."/>
            <person name="Tice H."/>
            <person name="Pitluck S."/>
            <person name="Saunders E."/>
            <person name="Brettin T."/>
            <person name="Bruce D."/>
            <person name="Detter J.C."/>
            <person name="Han C."/>
            <person name="Schmutz J."/>
            <person name="Larimer F."/>
            <person name="Land M."/>
            <person name="Hauser L."/>
            <person name="Kyrpides N."/>
            <person name="Ivanova N."/>
            <person name="Biddle J.F."/>
            <person name="Zhang Z."/>
            <person name="Fitz-Gibbon S.T."/>
            <person name="Lowe T.M."/>
            <person name="Saltikov C."/>
            <person name="House C.H."/>
            <person name="Richardson P."/>
        </authorList>
    </citation>
    <scope>NUCLEOTIDE SEQUENCE [LARGE SCALE GENOMIC DNA]</scope>
    <source>
        <strain evidence="3">ATCC 700844 / DSM 13496 / JCM 10307 / IC-167</strain>
    </source>
</reference>
<gene>
    <name evidence="2" type="ordered locus">Cmaq_0331</name>
</gene>
<dbReference type="GeneID" id="5708657"/>
<sequence>MLGKVIEAFIMLILVIEVLTVILSIMVIVKNLTLTVSQVGNIYSTKVCVSNKTPLEVTLMAGSSEALINPGQYGCLIINSTQLLSNVTLGLGLFNITLGVEYAR</sequence>
<evidence type="ECO:0000313" key="2">
    <source>
        <dbReference type="EMBL" id="ABW01177.1"/>
    </source>
</evidence>
<dbReference type="Proteomes" id="UP000001137">
    <property type="component" value="Chromosome"/>
</dbReference>
<dbReference type="AlphaFoldDB" id="A8MB87"/>
<keyword evidence="3" id="KW-1185">Reference proteome</keyword>
<dbReference type="EMBL" id="CP000852">
    <property type="protein sequence ID" value="ABW01177.1"/>
    <property type="molecule type" value="Genomic_DNA"/>
</dbReference>
<name>A8MB87_CALMQ</name>
<organism evidence="2 3">
    <name type="scientific">Caldivirga maquilingensis (strain ATCC 700844 / DSM 13496 / JCM 10307 / IC-167)</name>
    <dbReference type="NCBI Taxonomy" id="397948"/>
    <lineage>
        <taxon>Archaea</taxon>
        <taxon>Thermoproteota</taxon>
        <taxon>Thermoprotei</taxon>
        <taxon>Thermoproteales</taxon>
        <taxon>Thermoproteaceae</taxon>
        <taxon>Caldivirga</taxon>
    </lineage>
</organism>
<dbReference type="HOGENOM" id="CLU_2243689_0_0_2"/>
<evidence type="ECO:0000256" key="1">
    <source>
        <dbReference type="SAM" id="Phobius"/>
    </source>
</evidence>
<feature type="transmembrane region" description="Helical" evidence="1">
    <location>
        <begin position="6"/>
        <end position="29"/>
    </location>
</feature>
<keyword evidence="1" id="KW-1133">Transmembrane helix</keyword>
<dbReference type="KEGG" id="cma:Cmaq_0331"/>
<dbReference type="OrthoDB" id="379002at2157"/>
<dbReference type="STRING" id="397948.Cmaq_0331"/>
<accession>A8MB87</accession>
<protein>
    <submittedName>
        <fullName evidence="2">Uncharacterized protein</fullName>
    </submittedName>
</protein>